<name>A0AAU7Y3W9_9PSED</name>
<evidence type="ECO:0000313" key="1">
    <source>
        <dbReference type="EMBL" id="XBY64350.1"/>
    </source>
</evidence>
<dbReference type="RefSeq" id="WP_021218928.1">
    <property type="nucleotide sequence ID" value="NZ_CP158373.1"/>
</dbReference>
<accession>A0AAU7Y3W9</accession>
<dbReference type="EMBL" id="CP158373">
    <property type="protein sequence ID" value="XBY64350.1"/>
    <property type="molecule type" value="Genomic_DNA"/>
</dbReference>
<organism evidence="1">
    <name type="scientific">Pseudomonas solani</name>
    <dbReference type="NCBI Taxonomy" id="2731552"/>
    <lineage>
        <taxon>Bacteria</taxon>
        <taxon>Pseudomonadati</taxon>
        <taxon>Pseudomonadota</taxon>
        <taxon>Gammaproteobacteria</taxon>
        <taxon>Pseudomonadales</taxon>
        <taxon>Pseudomonadaceae</taxon>
        <taxon>Pseudomonas</taxon>
    </lineage>
</organism>
<reference evidence="1" key="1">
    <citation type="submission" date="2023-08" db="EMBL/GenBank/DDBJ databases">
        <title>Increased levels of nutrients transform a symbiont into a lethal pathobiont.</title>
        <authorList>
            <person name="Lachnit T."/>
            <person name="Ulrich L."/>
            <person name="Willmer F.M."/>
            <person name="Hasenbein T."/>
            <person name="Steiner L.X."/>
            <person name="Wolters M."/>
            <person name="Herbst E.M."/>
            <person name="Deines P."/>
        </authorList>
    </citation>
    <scope>NUCLEOTIDE SEQUENCE</scope>
    <source>
        <strain evidence="1">T3</strain>
    </source>
</reference>
<dbReference type="AlphaFoldDB" id="A0AAU7Y3W9"/>
<protein>
    <submittedName>
        <fullName evidence="1">DUF2867 domain-containing protein</fullName>
    </submittedName>
</protein>
<proteinExistence type="predicted"/>
<gene>
    <name evidence="1" type="ORF">ABS648_00915</name>
</gene>
<sequence>MELSQRYLPQFQFVERHQLPLRATPRQALDAVGELAVHDDPLVRTLLHIREAPARLAGALGLTNNLKGRATFGLHEFTLLERDADRALAYGLIGRFWRSDFGLQPVSDAAAFDAYAEPGVAKLVLSFHCSPGADGRTTLHTETRVYCPDRRSRLLFTPYWLAIRPASGLIRRRLLAAIQRRVDDTR</sequence>